<comment type="cofactor">
    <cofactor evidence="1">
        <name>FMN</name>
        <dbReference type="ChEBI" id="CHEBI:58210"/>
    </cofactor>
</comment>
<dbReference type="EMBL" id="BMGY01000001">
    <property type="protein sequence ID" value="GGH78341.1"/>
    <property type="molecule type" value="Genomic_DNA"/>
</dbReference>
<dbReference type="Pfam" id="PF01613">
    <property type="entry name" value="Flavin_Reduct"/>
    <property type="match status" value="1"/>
</dbReference>
<evidence type="ECO:0000313" key="7">
    <source>
        <dbReference type="Proteomes" id="UP000637774"/>
    </source>
</evidence>
<evidence type="ECO:0000256" key="3">
    <source>
        <dbReference type="ARBA" id="ARBA00022643"/>
    </source>
</evidence>
<dbReference type="InterPro" id="IPR012349">
    <property type="entry name" value="Split_barrel_FMN-bd"/>
</dbReference>
<dbReference type="Proteomes" id="UP000637774">
    <property type="component" value="Unassembled WGS sequence"/>
</dbReference>
<gene>
    <name evidence="6" type="ORF">GCM10011495_00400</name>
</gene>
<proteinExistence type="inferred from homology"/>
<keyword evidence="2" id="KW-0285">Flavoprotein</keyword>
<evidence type="ECO:0000256" key="2">
    <source>
        <dbReference type="ARBA" id="ARBA00022630"/>
    </source>
</evidence>
<comment type="caution">
    <text evidence="6">The sequence shown here is derived from an EMBL/GenBank/DDBJ whole genome shotgun (WGS) entry which is preliminary data.</text>
</comment>
<name>A0ABQ1ZV65_9BACT</name>
<evidence type="ECO:0000259" key="5">
    <source>
        <dbReference type="Pfam" id="PF01613"/>
    </source>
</evidence>
<evidence type="ECO:0000313" key="6">
    <source>
        <dbReference type="EMBL" id="GGH78341.1"/>
    </source>
</evidence>
<evidence type="ECO:0000256" key="4">
    <source>
        <dbReference type="ARBA" id="ARBA00038054"/>
    </source>
</evidence>
<dbReference type="SUPFAM" id="SSF50475">
    <property type="entry name" value="FMN-binding split barrel"/>
    <property type="match status" value="1"/>
</dbReference>
<reference evidence="7" key="1">
    <citation type="journal article" date="2019" name="Int. J. Syst. Evol. Microbiol.">
        <title>The Global Catalogue of Microorganisms (GCM) 10K type strain sequencing project: providing services to taxonomists for standard genome sequencing and annotation.</title>
        <authorList>
            <consortium name="The Broad Institute Genomics Platform"/>
            <consortium name="The Broad Institute Genome Sequencing Center for Infectious Disease"/>
            <person name="Wu L."/>
            <person name="Ma J."/>
        </authorList>
    </citation>
    <scope>NUCLEOTIDE SEQUENCE [LARGE SCALE GENOMIC DNA]</scope>
    <source>
        <strain evidence="7">CGMCC 1.14966</strain>
    </source>
</reference>
<sequence length="235" mass="24996">MVLEAGLNILGTELVIAPLFPFHASHMRHITAADIKSFERIYRLNLVNGLPGFKPANLVGTAAPDGATNLAVFSSALHLGSDPALLGLVTRPTTVPRHTYANLKASGCYTLNHVPEALAAQAHYTSADFPDTVSEFDECGFTAAFRDGFPAPYVAESPISIGLRLLEEHHLSNGTVLLVGSVEHVYLREEGLREDGTLDLAALGTACISGLDGYHAVQAPVRYGYARPGQPPVAL</sequence>
<protein>
    <submittedName>
        <fullName evidence="6">Flavin oxidoreductase</fullName>
    </submittedName>
</protein>
<dbReference type="PANTHER" id="PTHR33798:SF5">
    <property type="entry name" value="FLAVIN REDUCTASE LIKE DOMAIN-CONTAINING PROTEIN"/>
    <property type="match status" value="1"/>
</dbReference>
<keyword evidence="3" id="KW-0288">FMN</keyword>
<dbReference type="InterPro" id="IPR002563">
    <property type="entry name" value="Flavin_Rdtase-like_dom"/>
</dbReference>
<feature type="domain" description="Flavin reductase like" evidence="5">
    <location>
        <begin position="57"/>
        <end position="193"/>
    </location>
</feature>
<accession>A0ABQ1ZV65</accession>
<dbReference type="PANTHER" id="PTHR33798">
    <property type="entry name" value="FLAVOPROTEIN OXYGENASE"/>
    <property type="match status" value="1"/>
</dbReference>
<evidence type="ECO:0000256" key="1">
    <source>
        <dbReference type="ARBA" id="ARBA00001917"/>
    </source>
</evidence>
<comment type="similarity">
    <text evidence="4">Belongs to the flavoredoxin family.</text>
</comment>
<dbReference type="Gene3D" id="2.30.110.10">
    <property type="entry name" value="Electron Transport, Fmn-binding Protein, Chain A"/>
    <property type="match status" value="1"/>
</dbReference>
<keyword evidence="7" id="KW-1185">Reference proteome</keyword>
<organism evidence="6 7">
    <name type="scientific">Hymenobacter frigidus</name>
    <dbReference type="NCBI Taxonomy" id="1524095"/>
    <lineage>
        <taxon>Bacteria</taxon>
        <taxon>Pseudomonadati</taxon>
        <taxon>Bacteroidota</taxon>
        <taxon>Cytophagia</taxon>
        <taxon>Cytophagales</taxon>
        <taxon>Hymenobacteraceae</taxon>
        <taxon>Hymenobacter</taxon>
    </lineage>
</organism>